<proteinExistence type="predicted"/>
<dbReference type="Proteomes" id="UP000252182">
    <property type="component" value="Chromosome"/>
</dbReference>
<dbReference type="KEGG" id="hyf:DTO96_102435"/>
<keyword evidence="2" id="KW-1185">Reference proteome</keyword>
<sequence>MNAILMTMYAKPVDIDAVSSSKHSGDWFESTNMQLNSANVIYKRLQAIAGVYFKERSSGYFERFGGSPLIMDLKRCGLIENGSSIWHLKITQAGRDYMRKHRINAAGRESLEMGVAA</sequence>
<gene>
    <name evidence="1" type="ORF">DTO96_102435</name>
</gene>
<dbReference type="AlphaFoldDB" id="A0A345DE92"/>
<evidence type="ECO:0000313" key="2">
    <source>
        <dbReference type="Proteomes" id="UP000252182"/>
    </source>
</evidence>
<evidence type="ECO:0000313" key="1">
    <source>
        <dbReference type="EMBL" id="AXF86680.1"/>
    </source>
</evidence>
<accession>A0A345DE92</accession>
<organism evidence="1 2">
    <name type="scientific">Ephemeroptericola cinctiostellae</name>
    <dbReference type="NCBI Taxonomy" id="2268024"/>
    <lineage>
        <taxon>Bacteria</taxon>
        <taxon>Pseudomonadati</taxon>
        <taxon>Pseudomonadota</taxon>
        <taxon>Betaproteobacteria</taxon>
        <taxon>Burkholderiales</taxon>
        <taxon>Burkholderiaceae</taxon>
        <taxon>Ephemeroptericola</taxon>
    </lineage>
</organism>
<reference evidence="2" key="1">
    <citation type="submission" date="2018-07" db="EMBL/GenBank/DDBJ databases">
        <authorList>
            <person name="Kim H."/>
        </authorList>
    </citation>
    <scope>NUCLEOTIDE SEQUENCE [LARGE SCALE GENOMIC DNA]</scope>
    <source>
        <strain evidence="2">F02</strain>
    </source>
</reference>
<dbReference type="EMBL" id="CP031124">
    <property type="protein sequence ID" value="AXF86680.1"/>
    <property type="molecule type" value="Genomic_DNA"/>
</dbReference>
<protein>
    <submittedName>
        <fullName evidence="1">Uncharacterized protein</fullName>
    </submittedName>
</protein>
<dbReference type="RefSeq" id="WP_114563731.1">
    <property type="nucleotide sequence ID" value="NZ_CP031124.1"/>
</dbReference>
<name>A0A345DE92_9BURK</name>